<dbReference type="GO" id="GO:0004497">
    <property type="term" value="F:monooxygenase activity"/>
    <property type="evidence" value="ECO:0007669"/>
    <property type="project" value="UniProtKB-KW"/>
</dbReference>
<dbReference type="GO" id="GO:0071949">
    <property type="term" value="F:FAD binding"/>
    <property type="evidence" value="ECO:0007669"/>
    <property type="project" value="InterPro"/>
</dbReference>
<proteinExistence type="predicted"/>
<dbReference type="Pfam" id="PF01494">
    <property type="entry name" value="FAD_binding_3"/>
    <property type="match status" value="1"/>
</dbReference>
<evidence type="ECO:0000259" key="5">
    <source>
        <dbReference type="Pfam" id="PF01494"/>
    </source>
</evidence>
<keyword evidence="1" id="KW-0285">Flavoprotein</keyword>
<evidence type="ECO:0000256" key="2">
    <source>
        <dbReference type="ARBA" id="ARBA00022827"/>
    </source>
</evidence>
<dbReference type="Pfam" id="PF13450">
    <property type="entry name" value="NAD_binding_8"/>
    <property type="match status" value="1"/>
</dbReference>
<name>A0A7X0J614_9SPHI</name>
<evidence type="ECO:0000313" key="7">
    <source>
        <dbReference type="Proteomes" id="UP000521017"/>
    </source>
</evidence>
<dbReference type="InterPro" id="IPR002938">
    <property type="entry name" value="FAD-bd"/>
</dbReference>
<dbReference type="Proteomes" id="UP000521017">
    <property type="component" value="Unassembled WGS sequence"/>
</dbReference>
<gene>
    <name evidence="6" type="ORF">HDF25_003953</name>
</gene>
<protein>
    <submittedName>
        <fullName evidence="6">2-polyprenyl-6-methoxyphenol hydroxylase-like FAD-dependent oxidoreductase</fullName>
    </submittedName>
</protein>
<dbReference type="Gene3D" id="3.50.50.60">
    <property type="entry name" value="FAD/NAD(P)-binding domain"/>
    <property type="match status" value="1"/>
</dbReference>
<accession>A0A7X0J614</accession>
<keyword evidence="2" id="KW-0274">FAD</keyword>
<evidence type="ECO:0000313" key="6">
    <source>
        <dbReference type="EMBL" id="MBB6501778.1"/>
    </source>
</evidence>
<keyword evidence="4" id="KW-0503">Monooxygenase</keyword>
<dbReference type="PANTHER" id="PTHR47178">
    <property type="entry name" value="MONOOXYGENASE, FAD-BINDING"/>
    <property type="match status" value="1"/>
</dbReference>
<sequence>MENKNINIAIIGAGLGGLSLAQGLKKNNISFQIFEKDPAVNSRIQGYRIRINETGQDALTYCLSEELYQIFTDTCAVHSTGVNTLNSQLDILEDHWVDSWSDGEQEKLPDLRANRLTMREVLLSGLDENVHFNKEFVCYEELPDGKVQVHFKDGTSYQADLVVAADGINSRLSMLKFPGQKLEDTGNINVYGKTYYSAIAKEQIAKILQLGTSVIFEEEMAVIIDAMQFKGSALQAIKQNHLFNISHTEDYIYWSFIGNRERFGLKKDQNLMMSKEDILNCVGEVTKSWASSLKVLFGLVEPATLSITPVRTSIPKEKWISNKITVLGDAIHAMSPAGGLGANTALHDAFLLTSCLSEAAGKGTNILGTVANYEEKMRKHSSASILSSNSGGATLYNKE</sequence>
<dbReference type="InterPro" id="IPR036188">
    <property type="entry name" value="FAD/NAD-bd_sf"/>
</dbReference>
<evidence type="ECO:0000256" key="1">
    <source>
        <dbReference type="ARBA" id="ARBA00022630"/>
    </source>
</evidence>
<feature type="domain" description="FAD-binding" evidence="5">
    <location>
        <begin position="130"/>
        <end position="380"/>
    </location>
</feature>
<keyword evidence="3" id="KW-0560">Oxidoreductase</keyword>
<comment type="caution">
    <text evidence="6">The sequence shown here is derived from an EMBL/GenBank/DDBJ whole genome shotgun (WGS) entry which is preliminary data.</text>
</comment>
<dbReference type="PRINTS" id="PR00420">
    <property type="entry name" value="RNGMNOXGNASE"/>
</dbReference>
<dbReference type="AlphaFoldDB" id="A0A7X0J614"/>
<evidence type="ECO:0000256" key="3">
    <source>
        <dbReference type="ARBA" id="ARBA00023002"/>
    </source>
</evidence>
<reference evidence="6 7" key="1">
    <citation type="submission" date="2020-08" db="EMBL/GenBank/DDBJ databases">
        <title>Genomic Encyclopedia of Type Strains, Phase IV (KMG-V): Genome sequencing to study the core and pangenomes of soil and plant-associated prokaryotes.</title>
        <authorList>
            <person name="Whitman W."/>
        </authorList>
    </citation>
    <scope>NUCLEOTIDE SEQUENCE [LARGE SCALE GENOMIC DNA]</scope>
    <source>
        <strain evidence="6 7">M2T3</strain>
    </source>
</reference>
<evidence type="ECO:0000256" key="4">
    <source>
        <dbReference type="ARBA" id="ARBA00023033"/>
    </source>
</evidence>
<dbReference type="SUPFAM" id="SSF51905">
    <property type="entry name" value="FAD/NAD(P)-binding domain"/>
    <property type="match status" value="1"/>
</dbReference>
<organism evidence="6 7">
    <name type="scientific">Pedobacter cryoconitis</name>
    <dbReference type="NCBI Taxonomy" id="188932"/>
    <lineage>
        <taxon>Bacteria</taxon>
        <taxon>Pseudomonadati</taxon>
        <taxon>Bacteroidota</taxon>
        <taxon>Sphingobacteriia</taxon>
        <taxon>Sphingobacteriales</taxon>
        <taxon>Sphingobacteriaceae</taxon>
        <taxon>Pedobacter</taxon>
    </lineage>
</organism>
<dbReference type="PANTHER" id="PTHR47178:SF5">
    <property type="entry name" value="FAD-BINDING DOMAIN-CONTAINING PROTEIN"/>
    <property type="match status" value="1"/>
</dbReference>
<dbReference type="RefSeq" id="WP_184627830.1">
    <property type="nucleotide sequence ID" value="NZ_JACHCC010000010.1"/>
</dbReference>
<dbReference type="EMBL" id="JACHCC010000010">
    <property type="protein sequence ID" value="MBB6501778.1"/>
    <property type="molecule type" value="Genomic_DNA"/>
</dbReference>